<feature type="domain" description="EcxA zinc-binding" evidence="1">
    <location>
        <begin position="419"/>
        <end position="721"/>
    </location>
</feature>
<evidence type="ECO:0000259" key="2">
    <source>
        <dbReference type="Pfam" id="PF17148"/>
    </source>
</evidence>
<dbReference type="InterPro" id="IPR032534">
    <property type="entry name" value="EcxA_zinc-bd"/>
</dbReference>
<dbReference type="InterPro" id="IPR033413">
    <property type="entry name" value="DUF5117"/>
</dbReference>
<feature type="domain" description="DUF5118" evidence="3">
    <location>
        <begin position="43"/>
        <end position="86"/>
    </location>
</feature>
<dbReference type="PANTHER" id="PTHR38478">
    <property type="entry name" value="PEPTIDASE M1A AND M12B"/>
    <property type="match status" value="1"/>
</dbReference>
<evidence type="ECO:0000259" key="1">
    <source>
        <dbReference type="Pfam" id="PF16313"/>
    </source>
</evidence>
<evidence type="ECO:0000313" key="5">
    <source>
        <dbReference type="Proteomes" id="UP000092631"/>
    </source>
</evidence>
<dbReference type="OrthoDB" id="9776599at2"/>
<dbReference type="Pfam" id="PF17162">
    <property type="entry name" value="DUF5118"/>
    <property type="match status" value="1"/>
</dbReference>
<dbReference type="KEGG" id="bcae:A4V03_18120"/>
<dbReference type="Pfam" id="PF17148">
    <property type="entry name" value="DUF5117"/>
    <property type="match status" value="1"/>
</dbReference>
<dbReference type="Proteomes" id="UP000092631">
    <property type="component" value="Chromosome"/>
</dbReference>
<evidence type="ECO:0000313" key="4">
    <source>
        <dbReference type="EMBL" id="ANU59238.1"/>
    </source>
</evidence>
<dbReference type="AlphaFoldDB" id="A0A1C7H2W2"/>
<organism evidence="4 5">
    <name type="scientific">Bacteroides caecimuris</name>
    <dbReference type="NCBI Taxonomy" id="1796613"/>
    <lineage>
        <taxon>Bacteria</taxon>
        <taxon>Pseudomonadati</taxon>
        <taxon>Bacteroidota</taxon>
        <taxon>Bacteroidia</taxon>
        <taxon>Bacteroidales</taxon>
        <taxon>Bacteroidaceae</taxon>
        <taxon>Bacteroides</taxon>
    </lineage>
</organism>
<dbReference type="RefSeq" id="WP_065539887.1">
    <property type="nucleotide sequence ID" value="NZ_CAPDLJ010000008.1"/>
</dbReference>
<reference evidence="5" key="1">
    <citation type="submission" date="2016-04" db="EMBL/GenBank/DDBJ databases">
        <title>Complete Genome Sequences of Twelve Strains of a Stable Defined Moderately Diverse Mouse Microbiota 2 (sDMDMm2).</title>
        <authorList>
            <person name="Uchimura Y."/>
            <person name="Wyss M."/>
            <person name="Brugiroux S."/>
            <person name="Limenitakis J.P."/>
            <person name="Stecher B."/>
            <person name="McCoy K.D."/>
            <person name="Macpherson A.J."/>
        </authorList>
    </citation>
    <scope>NUCLEOTIDE SEQUENCE [LARGE SCALE GENOMIC DNA]</scope>
    <source>
        <strain evidence="5">I48</strain>
    </source>
</reference>
<keyword evidence="5" id="KW-1185">Reference proteome</keyword>
<dbReference type="Pfam" id="PF16313">
    <property type="entry name" value="DUF4953"/>
    <property type="match status" value="1"/>
</dbReference>
<sequence>MIMKNKYIFLLFLSVFGVFVFSPLEAVAKKKKKGKIEQVKPKSAYEKLLKDKPNSVETKGLMNLYWVDNKVYMEIPRDVLGKRLLMGGVVDKLSNPQESSVGFCPAAPLQVKFCRSDSLVRLYQIADRPVTEQNSRIGDALKKSFSDVILNQFSIKAYSPDSALVIDVTSYVFQDDKYMNPIDPKAYNTMGGWVKRKASFKQKQSMISGIASYPDNVSISCYMSYELAMSLFGIFPIAENIPFSAVVKRTFMLLPEDGDYCPRLADPRIGTLWSGKVNFSDKEQGSNIQYWVNRWNLAADKPVVFYVDTLLPEKWQKCVYRSAEIWNKSFQKIGFSNALDVKPYPKDIGFDANSITKSCIRYVVSPSGQITDNYWSDPLTGEIISANIYIPHNLASKIQLNYFLQTASFNEKARTLMPDEDLVEEALTSLLLRHWGHCLGLTDNMAGSIAYPVDSLQSKEFVKKHGLSASVMDKLPMNYLLSVDNYSADIPLTQQVLGEYDHWAIRYLYQSMNKKTPQEELPDLRKLVSERNQNPLLLFKRPQSRKAYYDPRGMEMDLGNDAIRAATIAFENLGKVVANANRWLDKEDFNYEKRASLYGEIINQADEYVKHVLQQVGGIYLNDSYQGDSYPSYQPVSKELQRRSYQWMMEAISQMNWLDNRELLNHCALTGSAADYSQKFFANLLLIQLNNLWLSESKSDDPYTQQQAVEDLKNHLFKEARVGKEPDDWKRFLQGQLLSFVISWSNVNVPKGKDETANASSKLTIQTVCPYRGMTAIESIPYSSAPERAPFWYGCLLDLKSEFTRAKSVAPNREMQEEYDYRLFTIEKALRK</sequence>
<dbReference type="GeneID" id="82189054"/>
<dbReference type="SUPFAM" id="SSF55486">
    <property type="entry name" value="Metalloproteases ('zincins'), catalytic domain"/>
    <property type="match status" value="1"/>
</dbReference>
<proteinExistence type="predicted"/>
<dbReference type="EMBL" id="CP015401">
    <property type="protein sequence ID" value="ANU59238.1"/>
    <property type="molecule type" value="Genomic_DNA"/>
</dbReference>
<accession>A0A1C7H2W2</accession>
<feature type="domain" description="DUF5117" evidence="2">
    <location>
        <begin position="112"/>
        <end position="298"/>
    </location>
</feature>
<name>A0A1C7H2W2_9BACE</name>
<dbReference type="PANTHER" id="PTHR38478:SF1">
    <property type="entry name" value="ZINC DEPENDENT METALLOPROTEASE DOMAIN LIPOPROTEIN"/>
    <property type="match status" value="1"/>
</dbReference>
<gene>
    <name evidence="4" type="ORF">A4V03_18120</name>
</gene>
<evidence type="ECO:0000259" key="3">
    <source>
        <dbReference type="Pfam" id="PF17162"/>
    </source>
</evidence>
<evidence type="ECO:0008006" key="6">
    <source>
        <dbReference type="Google" id="ProtNLM"/>
    </source>
</evidence>
<dbReference type="InterPro" id="IPR033428">
    <property type="entry name" value="DUF5118"/>
</dbReference>
<protein>
    <recommendedName>
        <fullName evidence="6">DUF5117 domain-containing protein</fullName>
    </recommendedName>
</protein>